<dbReference type="VEuPathDB" id="FungiDB:CH63R_11606"/>
<dbReference type="OrthoDB" id="39175at2759"/>
<dbReference type="EMBL" id="LTAN01000008">
    <property type="protein sequence ID" value="OBR04903.1"/>
    <property type="molecule type" value="Genomic_DNA"/>
</dbReference>
<organism evidence="2 3">
    <name type="scientific">Colletotrichum higginsianum (strain IMI 349063)</name>
    <name type="common">Crucifer anthracnose fungus</name>
    <dbReference type="NCBI Taxonomy" id="759273"/>
    <lineage>
        <taxon>Eukaryota</taxon>
        <taxon>Fungi</taxon>
        <taxon>Dikarya</taxon>
        <taxon>Ascomycota</taxon>
        <taxon>Pezizomycotina</taxon>
        <taxon>Sordariomycetes</taxon>
        <taxon>Hypocreomycetidae</taxon>
        <taxon>Glomerellales</taxon>
        <taxon>Glomerellaceae</taxon>
        <taxon>Colletotrichum</taxon>
        <taxon>Colletotrichum destructivum species complex</taxon>
    </lineage>
</organism>
<evidence type="ECO:0000313" key="3">
    <source>
        <dbReference type="Proteomes" id="UP000092177"/>
    </source>
</evidence>
<keyword evidence="3" id="KW-1185">Reference proteome</keyword>
<evidence type="ECO:0000256" key="1">
    <source>
        <dbReference type="SAM" id="MobiDB-lite"/>
    </source>
</evidence>
<evidence type="ECO:0000313" key="2">
    <source>
        <dbReference type="EMBL" id="OBR04903.1"/>
    </source>
</evidence>
<dbReference type="AlphaFoldDB" id="A0A1B7XYP7"/>
<dbReference type="RefSeq" id="XP_018153421.1">
    <property type="nucleotide sequence ID" value="XM_018306580.1"/>
</dbReference>
<dbReference type="KEGG" id="chig:CH63R_11606"/>
<accession>A0A1B7XYP7</accession>
<gene>
    <name evidence="2" type="ORF">CH63R_11606</name>
</gene>
<reference evidence="3" key="1">
    <citation type="journal article" date="2017" name="BMC Genomics">
        <title>Gapless genome assembly of Colletotrichum higginsianum reveals chromosome structure and association of transposable elements with secondary metabolite gene clusters.</title>
        <authorList>
            <person name="Dallery J.-F."/>
            <person name="Lapalu N."/>
            <person name="Zampounis A."/>
            <person name="Pigne S."/>
            <person name="Luyten I."/>
            <person name="Amselem J."/>
            <person name="Wittenberg A.H.J."/>
            <person name="Zhou S."/>
            <person name="de Queiroz M.V."/>
            <person name="Robin G.P."/>
            <person name="Auger A."/>
            <person name="Hainaut M."/>
            <person name="Henrissat B."/>
            <person name="Kim K.-T."/>
            <person name="Lee Y.-H."/>
            <person name="Lespinet O."/>
            <person name="Schwartz D.C."/>
            <person name="Thon M.R."/>
            <person name="O'Connell R.J."/>
        </authorList>
    </citation>
    <scope>NUCLEOTIDE SEQUENCE [LARGE SCALE GENOMIC DNA]</scope>
    <source>
        <strain evidence="3">IMI 349063</strain>
    </source>
</reference>
<protein>
    <submittedName>
        <fullName evidence="2">Fungal specific transcription factor</fullName>
    </submittedName>
</protein>
<sequence>MQPSSKSLFRVSACTNTVACLSIGTWGLEFRWIGKGSLDAAATPPCVSGAAPLTFPASTPNEGPARVKERTQTTTRILQNSADNDNNYTLSLILDRLQRIEKGQSSVSRSSPTSADSASQQPEISETLDGDSPASSLLAVNDNVRNSVSASSPTPITRLQATPLASDGALPALRPAALGATPHHPASLDVASTLSDTFDRVRDKRLKRSLGVNVVATEGIDISPEKAKTWIHSERTRATDLTGVATECFDFEMSLEMHHLACEYAKGLHLHSLDGNDYFAATGSTRTDDDRKGMWELIQKDLFYHLIYNKPATLYPSLDKWRVNLPWLSLDSPPENVDNVSTISFLVRSRLTFILIHFFHTLEKLEHESEAVGAIEPLCHEVELLFEEWGIENWIQRSLHDQMDLWILAELVLAGYTSIIFMLRKATLLKSNCPNPVSSDVNIPKTDYATRASRRILELTYSMMHVWRFPAAELISYILGAYRAHIAYSHLASNVISSLTTAEMVEDLQLLDRVAQGMGTAAQQESDFFPLARAMQEINAEVRKRVGV</sequence>
<comment type="caution">
    <text evidence="2">The sequence shown here is derived from an EMBL/GenBank/DDBJ whole genome shotgun (WGS) entry which is preliminary data.</text>
</comment>
<dbReference type="GeneID" id="28870687"/>
<proteinExistence type="predicted"/>
<feature type="compositionally biased region" description="Low complexity" evidence="1">
    <location>
        <begin position="105"/>
        <end position="119"/>
    </location>
</feature>
<name>A0A1B7XYP7_COLHI</name>
<dbReference type="Proteomes" id="UP000092177">
    <property type="component" value="Chromosome 8"/>
</dbReference>
<feature type="region of interest" description="Disordered" evidence="1">
    <location>
        <begin position="103"/>
        <end position="137"/>
    </location>
</feature>